<keyword evidence="9" id="KW-0378">Hydrolase</keyword>
<evidence type="ECO:0000259" key="13">
    <source>
        <dbReference type="Pfam" id="PF17900"/>
    </source>
</evidence>
<comment type="caution">
    <text evidence="14">The sequence shown here is derived from an EMBL/GenBank/DDBJ whole genome shotgun (WGS) entry which is preliminary data.</text>
</comment>
<protein>
    <recommendedName>
        <fullName evidence="5">Aminopeptidase N</fullName>
        <ecNumber evidence="4">3.4.11.2</ecNumber>
    </recommendedName>
</protein>
<dbReference type="Gene3D" id="2.60.40.1730">
    <property type="entry name" value="tricorn interacting facor f3 domain"/>
    <property type="match status" value="1"/>
</dbReference>
<keyword evidence="8" id="KW-0479">Metal-binding</keyword>
<feature type="domain" description="Peptidase M1 membrane alanine aminopeptidase" evidence="12">
    <location>
        <begin position="236"/>
        <end position="439"/>
    </location>
</feature>
<dbReference type="EMBL" id="JAMXIB010000001">
    <property type="protein sequence ID" value="MCO5723449.1"/>
    <property type="molecule type" value="Genomic_DNA"/>
</dbReference>
<evidence type="ECO:0000256" key="1">
    <source>
        <dbReference type="ARBA" id="ARBA00000098"/>
    </source>
</evidence>
<gene>
    <name evidence="14" type="ORF">NG653_01190</name>
</gene>
<keyword evidence="15" id="KW-1185">Reference proteome</keyword>
<dbReference type="InterPro" id="IPR001930">
    <property type="entry name" value="Peptidase_M1"/>
</dbReference>
<evidence type="ECO:0000256" key="8">
    <source>
        <dbReference type="ARBA" id="ARBA00022723"/>
    </source>
</evidence>
<keyword evidence="6" id="KW-0031">Aminopeptidase</keyword>
<evidence type="ECO:0000256" key="5">
    <source>
        <dbReference type="ARBA" id="ARBA00015611"/>
    </source>
</evidence>
<evidence type="ECO:0000256" key="2">
    <source>
        <dbReference type="ARBA" id="ARBA00001947"/>
    </source>
</evidence>
<evidence type="ECO:0000256" key="9">
    <source>
        <dbReference type="ARBA" id="ARBA00022801"/>
    </source>
</evidence>
<evidence type="ECO:0000256" key="6">
    <source>
        <dbReference type="ARBA" id="ARBA00022438"/>
    </source>
</evidence>
<evidence type="ECO:0000256" key="4">
    <source>
        <dbReference type="ARBA" id="ARBA00012564"/>
    </source>
</evidence>
<evidence type="ECO:0000256" key="10">
    <source>
        <dbReference type="ARBA" id="ARBA00022833"/>
    </source>
</evidence>
<comment type="cofactor">
    <cofactor evidence="2">
        <name>Zn(2+)</name>
        <dbReference type="ChEBI" id="CHEBI:29105"/>
    </cofactor>
</comment>
<name>A0ABT1AUW1_9FLAO</name>
<dbReference type="InterPro" id="IPR045357">
    <property type="entry name" value="Aminopeptidase_N-like_N"/>
</dbReference>
<dbReference type="PANTHER" id="PTHR11533:SF174">
    <property type="entry name" value="PUROMYCIN-SENSITIVE AMINOPEPTIDASE-RELATED"/>
    <property type="match status" value="1"/>
</dbReference>
<reference evidence="14 15" key="1">
    <citation type="submission" date="2022-06" db="EMBL/GenBank/DDBJ databases">
        <authorList>
            <person name="Xuan X."/>
        </authorList>
    </citation>
    <scope>NUCLEOTIDE SEQUENCE [LARGE SCALE GENOMIC DNA]</scope>
    <source>
        <strain evidence="14 15">2V75</strain>
    </source>
</reference>
<comment type="similarity">
    <text evidence="3">Belongs to the peptidase M1 family.</text>
</comment>
<evidence type="ECO:0000256" key="7">
    <source>
        <dbReference type="ARBA" id="ARBA00022670"/>
    </source>
</evidence>
<dbReference type="EC" id="3.4.11.2" evidence="4"/>
<feature type="domain" description="Aminopeptidase N-like N-terminal" evidence="13">
    <location>
        <begin position="39"/>
        <end position="200"/>
    </location>
</feature>
<dbReference type="PRINTS" id="PR00756">
    <property type="entry name" value="ALADIPTASE"/>
</dbReference>
<dbReference type="SUPFAM" id="SSF63737">
    <property type="entry name" value="Leukotriene A4 hydrolase N-terminal domain"/>
    <property type="match status" value="1"/>
</dbReference>
<keyword evidence="10" id="KW-0862">Zinc</keyword>
<evidence type="ECO:0000256" key="11">
    <source>
        <dbReference type="ARBA" id="ARBA00023049"/>
    </source>
</evidence>
<evidence type="ECO:0000313" key="14">
    <source>
        <dbReference type="EMBL" id="MCO5723449.1"/>
    </source>
</evidence>
<keyword evidence="11" id="KW-0482">Metalloprotease</keyword>
<dbReference type="Pfam" id="PF01433">
    <property type="entry name" value="Peptidase_M1"/>
    <property type="match status" value="1"/>
</dbReference>
<sequence>MAKPAHIVPRWTFLLVLLMMVPGLAQQPAVDLVSAHILIAPDPMEETVTGQVTYQLQVSKPADTIVLDAHNMVFHRVALDGMPVAYRALPGKIAIAGTHIPGNHELQIEYTARPLQTVYFIGWKDDVVGNEQIWTQGQGKDTSHWVPVVDALSEKVEFDLSLQFDSNFSAIAGGLLAAKTEIGETSRWDYQGTAPMSSYLLAFAIGRFNFLEQQSASGVPLQLYYPEGEVHRAEYTYRYSSELFDFLEREIGYPFPWGVYRQVPVRDFLYAGMENAGATFFSDRYLVDSLGYNDENYITVNAHELAHQWFGNLVTETDASEHWLHEGFATFYAYQAERHLLGEDHIYWKLFDTARALETMDEAGRGESLLDPGASSLTFYEKGAWALFLLREEVGEAAFRQGVKNFLMAHAYSNARVEDFLKAVEDASGISLAGFRETWLEDTGFPAGPAMDYLKRHSPSVKAYLGLLEAQKAGNVVRESTIAEAWQQYNVPEYRAQLLSSFRVELTPAFLERVCREGSLPVQKAFLMTTKTLEDWMIPMVEGWLDAPSYELREASLFRLWVAVPDRRIKYLDRVSGNGSLSQKGIQQYWWILAALTEGYAGKGEKEAYLDSLRGTTSPAYSWETREKAFSILQEVGALNRENLRDLIEATEHHSWQFRKFARRLLDALLEQGPEAAFWRDLAEPFPRDRYRYVHQKIDSL</sequence>
<dbReference type="PANTHER" id="PTHR11533">
    <property type="entry name" value="PROTEASE M1 ZINC METALLOPROTEASE"/>
    <property type="match status" value="1"/>
</dbReference>
<dbReference type="CDD" id="cd09603">
    <property type="entry name" value="M1_APN_like"/>
    <property type="match status" value="1"/>
</dbReference>
<evidence type="ECO:0000259" key="12">
    <source>
        <dbReference type="Pfam" id="PF01433"/>
    </source>
</evidence>
<dbReference type="Gene3D" id="1.10.390.10">
    <property type="entry name" value="Neutral Protease Domain 2"/>
    <property type="match status" value="1"/>
</dbReference>
<dbReference type="RefSeq" id="WP_252739826.1">
    <property type="nucleotide sequence ID" value="NZ_JAMXIB010000001.1"/>
</dbReference>
<dbReference type="InterPro" id="IPR050344">
    <property type="entry name" value="Peptidase_M1_aminopeptidases"/>
</dbReference>
<evidence type="ECO:0000313" key="15">
    <source>
        <dbReference type="Proteomes" id="UP001206312"/>
    </source>
</evidence>
<accession>A0ABT1AUW1</accession>
<dbReference type="Pfam" id="PF17900">
    <property type="entry name" value="Peptidase_M1_N"/>
    <property type="match status" value="1"/>
</dbReference>
<dbReference type="InterPro" id="IPR014782">
    <property type="entry name" value="Peptidase_M1_dom"/>
</dbReference>
<organism evidence="14 15">
    <name type="scientific">Robiginitalea marina</name>
    <dbReference type="NCBI Taxonomy" id="2954105"/>
    <lineage>
        <taxon>Bacteria</taxon>
        <taxon>Pseudomonadati</taxon>
        <taxon>Bacteroidota</taxon>
        <taxon>Flavobacteriia</taxon>
        <taxon>Flavobacteriales</taxon>
        <taxon>Flavobacteriaceae</taxon>
        <taxon>Robiginitalea</taxon>
    </lineage>
</organism>
<comment type="catalytic activity">
    <reaction evidence="1">
        <text>Release of an N-terminal amino acid, Xaa-|-Yaa- from a peptide, amide or arylamide. Xaa is preferably Ala, but may be most amino acids including Pro (slow action). When a terminal hydrophobic residue is followed by a prolyl residue, the two may be released as an intact Xaa-Pro dipeptide.</text>
        <dbReference type="EC" id="3.4.11.2"/>
    </reaction>
</comment>
<dbReference type="Proteomes" id="UP001206312">
    <property type="component" value="Unassembled WGS sequence"/>
</dbReference>
<dbReference type="SUPFAM" id="SSF55486">
    <property type="entry name" value="Metalloproteases ('zincins'), catalytic domain"/>
    <property type="match status" value="1"/>
</dbReference>
<dbReference type="InterPro" id="IPR027268">
    <property type="entry name" value="Peptidase_M4/M1_CTD_sf"/>
</dbReference>
<dbReference type="InterPro" id="IPR042097">
    <property type="entry name" value="Aminopeptidase_N-like_N_sf"/>
</dbReference>
<evidence type="ECO:0000256" key="3">
    <source>
        <dbReference type="ARBA" id="ARBA00010136"/>
    </source>
</evidence>
<keyword evidence="7" id="KW-0645">Protease</keyword>
<proteinExistence type="inferred from homology"/>